<keyword evidence="3" id="KW-1185">Reference proteome</keyword>
<dbReference type="PROSITE" id="PS50106">
    <property type="entry name" value="PDZ"/>
    <property type="match status" value="1"/>
</dbReference>
<dbReference type="SUPFAM" id="SSF64268">
    <property type="entry name" value="PX domain"/>
    <property type="match status" value="1"/>
</dbReference>
<evidence type="ECO:0000313" key="4">
    <source>
        <dbReference type="WBParaSite" id="SVE_1852900.1"/>
    </source>
</evidence>
<dbReference type="GO" id="GO:0006886">
    <property type="term" value="P:intracellular protein transport"/>
    <property type="evidence" value="ECO:0007669"/>
    <property type="project" value="TreeGrafter"/>
</dbReference>
<dbReference type="Gene3D" id="1.20.80.60">
    <property type="match status" value="1"/>
</dbReference>
<dbReference type="AlphaFoldDB" id="A0A0K0G1D9"/>
<dbReference type="Gene3D" id="3.30.1520.10">
    <property type="entry name" value="Phox-like domain"/>
    <property type="match status" value="1"/>
</dbReference>
<dbReference type="FunFam" id="2.30.42.10:FF:000061">
    <property type="entry name" value="sorting nexin-27 isoform X2"/>
    <property type="match status" value="1"/>
</dbReference>
<evidence type="ECO:0000259" key="1">
    <source>
        <dbReference type="PROSITE" id="PS50106"/>
    </source>
</evidence>
<dbReference type="Gene3D" id="2.30.42.10">
    <property type="match status" value="1"/>
</dbReference>
<feature type="domain" description="PDZ" evidence="1">
    <location>
        <begin position="29"/>
        <end position="122"/>
    </location>
</feature>
<dbReference type="InterPro" id="IPR036871">
    <property type="entry name" value="PX_dom_sf"/>
</dbReference>
<sequence length="515" mass="60228">MVDESITSSRIFDDSKSSGIGNIIYEPHYVSITRCETGFGFNVKGQISEGGQLRSINGQLYAPLQHVSAILHGGAAERAGLKMGDNILEVNGQNVEGATHRQVVELIKNGGDKLQLLVISVPEYEYHEVDFDYDSSDYYSRYDYTEKRSLPITIPNYQVVKSSCESFVAYNIHMAGRHLVSRRYNDFIKLHKYLKDEFSDYDFPKLPKRWPFKLSEQKLDTRRRGLESYLEKLCAVKVIADSEIMQEFLMEETEEYSRFLDVTLKIQLPDTNVVSLMVKKNEPSWQVMKEILERMEVDNDVIENVGIFELINDNFYRLLGDEEMPHYIYIHNYSSVAVSSISFRKLIFNIEEERKLCKRSDLFKQLCYYQVINDIDKGILNTKDRTIQLRSIQSIDRIDEYLETARKLDDYNKITFPESESNFKSKVILTISYDKVKIDFSEPQKVSQIIQWARIQRYYISNQNSTFNIEFNNDDKIQTLQLFTHYCPSMFLTFEKVVQERERLEERNSNQGEGC</sequence>
<protein>
    <submittedName>
        <fullName evidence="4">Sorting nexin-27 (inferred by orthology to a human protein)</fullName>
    </submittedName>
</protein>
<dbReference type="WBParaSite" id="SVE_1852900.1">
    <property type="protein sequence ID" value="SVE_1852900.1"/>
    <property type="gene ID" value="SVE_1852900"/>
</dbReference>
<dbReference type="InterPro" id="IPR036034">
    <property type="entry name" value="PDZ_sf"/>
</dbReference>
<name>A0A0K0G1D9_STRVS</name>
<dbReference type="GO" id="GO:0035091">
    <property type="term" value="F:phosphatidylinositol binding"/>
    <property type="evidence" value="ECO:0007669"/>
    <property type="project" value="InterPro"/>
</dbReference>
<dbReference type="FunFam" id="3.30.1520.10:FF:000003">
    <property type="entry name" value="sorting nexin-27 isoform X2"/>
    <property type="match status" value="1"/>
</dbReference>
<dbReference type="PANTHER" id="PTHR12431">
    <property type="entry name" value="SORTING NEXIN 17 AND 27"/>
    <property type="match status" value="1"/>
</dbReference>
<dbReference type="CDD" id="cd23070">
    <property type="entry name" value="PDZ_SNX27-like"/>
    <property type="match status" value="1"/>
</dbReference>
<organism evidence="3 4">
    <name type="scientific">Strongyloides venezuelensis</name>
    <name type="common">Threadworm</name>
    <dbReference type="NCBI Taxonomy" id="75913"/>
    <lineage>
        <taxon>Eukaryota</taxon>
        <taxon>Metazoa</taxon>
        <taxon>Ecdysozoa</taxon>
        <taxon>Nematoda</taxon>
        <taxon>Chromadorea</taxon>
        <taxon>Rhabditida</taxon>
        <taxon>Tylenchina</taxon>
        <taxon>Panagrolaimomorpha</taxon>
        <taxon>Strongyloidoidea</taxon>
        <taxon>Strongyloididae</taxon>
        <taxon>Strongyloides</taxon>
    </lineage>
</organism>
<proteinExistence type="predicted"/>
<dbReference type="SUPFAM" id="SSF50156">
    <property type="entry name" value="PDZ domain-like"/>
    <property type="match status" value="1"/>
</dbReference>
<dbReference type="PANTHER" id="PTHR12431:SF19">
    <property type="entry name" value="SORTING NEXIN-27"/>
    <property type="match status" value="1"/>
</dbReference>
<evidence type="ECO:0000313" key="3">
    <source>
        <dbReference type="Proteomes" id="UP000035680"/>
    </source>
</evidence>
<dbReference type="Pfam" id="PF00787">
    <property type="entry name" value="PX"/>
    <property type="match status" value="1"/>
</dbReference>
<evidence type="ECO:0000259" key="2">
    <source>
        <dbReference type="PROSITE" id="PS50195"/>
    </source>
</evidence>
<dbReference type="STRING" id="75913.A0A0K0G1D9"/>
<dbReference type="Proteomes" id="UP000035680">
    <property type="component" value="Unassembled WGS sequence"/>
</dbReference>
<dbReference type="SMART" id="SM00228">
    <property type="entry name" value="PDZ"/>
    <property type="match status" value="1"/>
</dbReference>
<dbReference type="InterPro" id="IPR001683">
    <property type="entry name" value="PX_dom"/>
</dbReference>
<feature type="domain" description="PX" evidence="2">
    <location>
        <begin position="135"/>
        <end position="256"/>
    </location>
</feature>
<dbReference type="InterPro" id="IPR001478">
    <property type="entry name" value="PDZ"/>
</dbReference>
<dbReference type="PROSITE" id="PS50195">
    <property type="entry name" value="PX"/>
    <property type="match status" value="1"/>
</dbReference>
<reference evidence="3" key="1">
    <citation type="submission" date="2014-07" db="EMBL/GenBank/DDBJ databases">
        <authorList>
            <person name="Martin A.A"/>
            <person name="De Silva N."/>
        </authorList>
    </citation>
    <scope>NUCLEOTIDE SEQUENCE</scope>
</reference>
<accession>A0A0K0G1D9</accession>
<dbReference type="Pfam" id="PF00595">
    <property type="entry name" value="PDZ"/>
    <property type="match status" value="1"/>
</dbReference>
<dbReference type="GO" id="GO:0032456">
    <property type="term" value="P:endocytic recycling"/>
    <property type="evidence" value="ECO:0007669"/>
    <property type="project" value="TreeGrafter"/>
</dbReference>
<dbReference type="Gene3D" id="3.10.20.90">
    <property type="entry name" value="Phosphatidylinositol 3-kinase Catalytic Subunit, Chain A, domain 1"/>
    <property type="match status" value="1"/>
</dbReference>
<reference evidence="4" key="2">
    <citation type="submission" date="2015-08" db="UniProtKB">
        <authorList>
            <consortium name="WormBaseParasite"/>
        </authorList>
    </citation>
    <scope>IDENTIFICATION</scope>
</reference>
<dbReference type="SMART" id="SM00312">
    <property type="entry name" value="PX"/>
    <property type="match status" value="1"/>
</dbReference>
<dbReference type="GO" id="GO:0005769">
    <property type="term" value="C:early endosome"/>
    <property type="evidence" value="ECO:0007669"/>
    <property type="project" value="TreeGrafter"/>
</dbReference>